<reference evidence="2 3" key="1">
    <citation type="submission" date="2020-08" db="EMBL/GenBank/DDBJ databases">
        <title>A Genomic Blueprint of the Chicken Gut Microbiome.</title>
        <authorList>
            <person name="Gilroy R."/>
            <person name="Ravi A."/>
            <person name="Getino M."/>
            <person name="Pursley I."/>
            <person name="Horton D.L."/>
            <person name="Alikhan N.-F."/>
            <person name="Baker D."/>
            <person name="Gharbi K."/>
            <person name="Hall N."/>
            <person name="Watson M."/>
            <person name="Adriaenssens E.M."/>
            <person name="Foster-Nyarko E."/>
            <person name="Jarju S."/>
            <person name="Secka A."/>
            <person name="Antonio M."/>
            <person name="Oren A."/>
            <person name="Chaudhuri R."/>
            <person name="La Ragione R.M."/>
            <person name="Hildebrand F."/>
            <person name="Pallen M.J."/>
        </authorList>
    </citation>
    <scope>NUCLEOTIDE SEQUENCE [LARGE SCALE GENOMIC DNA]</scope>
    <source>
        <strain evidence="2 3">Sa5BUN4</strain>
    </source>
</reference>
<feature type="transmembrane region" description="Helical" evidence="1">
    <location>
        <begin position="104"/>
        <end position="127"/>
    </location>
</feature>
<dbReference type="EMBL" id="JACSQS010000003">
    <property type="protein sequence ID" value="MBD7953511.1"/>
    <property type="molecule type" value="Genomic_DNA"/>
</dbReference>
<evidence type="ECO:0000313" key="3">
    <source>
        <dbReference type="Proteomes" id="UP000636938"/>
    </source>
</evidence>
<comment type="caution">
    <text evidence="2">The sequence shown here is derived from an EMBL/GenBank/DDBJ whole genome shotgun (WGS) entry which is preliminary data.</text>
</comment>
<sequence length="733" mass="79014">MQQTIGAVSVNDRWTRATAKPGFAWCVLWLVLCLPWLLGVWTIPFDAVQQFFPAVSFTAQQLLLGDVPWWNPYLHGGYPQLADPQMMTLQPTVVLPMLLAPASLHWFTVVILLHVLVAGMGALKLAATQGLQRLPQLMFALVFLFGGVAAARLQHTPMIVSYCLLPWLWLALDQLRRHLHWRHAVLAGVVGGLSALQLTQVTYLIVLACAVYTMAAIAMARARRTRLCLQLAAVGAIAAAISAPQWLSTFAWLAHTNRDGVSLQAALPGAIHWQSLVTLLSGNVFEQGRGDSWAFGDITTDYLYMGAVPLAVWLAWGGAVVRSDPRGARIALAVFVLAVLFALGGATPLFPWLFGWLPGLDLFRRPSDGLFLAVPAAAWLSAHALQSALQRDPLRPHLPSLLVVAVLAIAGAWLVLGSGRLQGAAWLAISVAIGAVAVRQLIRHRSPSRWLLGLMLLDLLIFNVSTSFNARSATRPVLTATRPGPAQSAYQLLSAQRSEGPPERALAFGVGPLTNGAAVHGLALANGYNPLLDRRALQMLGMPGDPLDSVQQKPETPWTPDFDAPLYDLIGVRWVLAPTAFPGSHAYDAELQVMQRDSVLPRMLNPTAVHRHDEDLPPAAAFNRTDFNSTVWLPGATQAACADAGAGTLQVGATVYRASGLSVQVDAAAPAWLVVNEVSAPGWQASVDGAVIPLMRANGLFRAVCVPAGRHQVAFRFSPLQLWRDGLGQRLGR</sequence>
<keyword evidence="1" id="KW-0812">Transmembrane</keyword>
<keyword evidence="3" id="KW-1185">Reference proteome</keyword>
<dbReference type="RefSeq" id="WP_191769436.1">
    <property type="nucleotide sequence ID" value="NZ_JACSQS010000003.1"/>
</dbReference>
<dbReference type="PANTHER" id="PTHR38454:SF1">
    <property type="entry name" value="INTEGRAL MEMBRANE PROTEIN"/>
    <property type="match status" value="1"/>
</dbReference>
<protein>
    <recommendedName>
        <fullName evidence="4">YfhO family protein</fullName>
    </recommendedName>
</protein>
<keyword evidence="1" id="KW-0472">Membrane</keyword>
<feature type="transmembrane region" description="Helical" evidence="1">
    <location>
        <begin position="23"/>
        <end position="43"/>
    </location>
</feature>
<dbReference type="AlphaFoldDB" id="A0A8X8FTI7"/>
<dbReference type="InterPro" id="IPR018580">
    <property type="entry name" value="Uncharacterised_YfhO"/>
</dbReference>
<name>A0A8X8FTI7_9GAMM</name>
<feature type="transmembrane region" description="Helical" evidence="1">
    <location>
        <begin position="202"/>
        <end position="220"/>
    </location>
</feature>
<feature type="transmembrane region" description="Helical" evidence="1">
    <location>
        <begin position="134"/>
        <end position="150"/>
    </location>
</feature>
<feature type="transmembrane region" description="Helical" evidence="1">
    <location>
        <begin position="401"/>
        <end position="418"/>
    </location>
</feature>
<evidence type="ECO:0000313" key="2">
    <source>
        <dbReference type="EMBL" id="MBD7953511.1"/>
    </source>
</evidence>
<accession>A0A8X8FTI7</accession>
<feature type="transmembrane region" description="Helical" evidence="1">
    <location>
        <begin position="424"/>
        <end position="442"/>
    </location>
</feature>
<gene>
    <name evidence="2" type="ORF">H9654_04740</name>
</gene>
<organism evidence="2 3">
    <name type="scientific">Stenotrophomonas lacuserhaii</name>
    <dbReference type="NCBI Taxonomy" id="2760084"/>
    <lineage>
        <taxon>Bacteria</taxon>
        <taxon>Pseudomonadati</taxon>
        <taxon>Pseudomonadota</taxon>
        <taxon>Gammaproteobacteria</taxon>
        <taxon>Lysobacterales</taxon>
        <taxon>Lysobacteraceae</taxon>
        <taxon>Stenotrophomonas</taxon>
    </lineage>
</organism>
<feature type="transmembrane region" description="Helical" evidence="1">
    <location>
        <begin position="302"/>
        <end position="321"/>
    </location>
</feature>
<dbReference type="Proteomes" id="UP000636938">
    <property type="component" value="Unassembled WGS sequence"/>
</dbReference>
<dbReference type="PANTHER" id="PTHR38454">
    <property type="entry name" value="INTEGRAL MEMBRANE PROTEIN-RELATED"/>
    <property type="match status" value="1"/>
</dbReference>
<proteinExistence type="predicted"/>
<feature type="transmembrane region" description="Helical" evidence="1">
    <location>
        <begin position="227"/>
        <end position="247"/>
    </location>
</feature>
<evidence type="ECO:0000256" key="1">
    <source>
        <dbReference type="SAM" id="Phobius"/>
    </source>
</evidence>
<keyword evidence="1" id="KW-1133">Transmembrane helix</keyword>
<feature type="transmembrane region" description="Helical" evidence="1">
    <location>
        <begin position="330"/>
        <end position="350"/>
    </location>
</feature>
<evidence type="ECO:0008006" key="4">
    <source>
        <dbReference type="Google" id="ProtNLM"/>
    </source>
</evidence>